<keyword evidence="2" id="KW-1185">Reference proteome</keyword>
<protein>
    <submittedName>
        <fullName evidence="1">Uncharacterized protein</fullName>
    </submittedName>
</protein>
<sequence>MTIEIVAPMGCAGAAALGPQSAGELGDDMLSSLDGGIGDLMRPERDEARQVAFPRIGLGSGPGHPAIDVAVAPGVIPLPLSSLTSIAAHLNLIVRPA</sequence>
<organism evidence="1 2">
    <name type="scientific">Methyloligella solikamskensis</name>
    <dbReference type="NCBI Taxonomy" id="1177756"/>
    <lineage>
        <taxon>Bacteria</taxon>
        <taxon>Pseudomonadati</taxon>
        <taxon>Pseudomonadota</taxon>
        <taxon>Alphaproteobacteria</taxon>
        <taxon>Hyphomicrobiales</taxon>
        <taxon>Hyphomicrobiaceae</taxon>
        <taxon>Methyloligella</taxon>
    </lineage>
</organism>
<dbReference type="EMBL" id="JBHTJO010000001">
    <property type="protein sequence ID" value="MFD0986747.1"/>
    <property type="molecule type" value="Genomic_DNA"/>
</dbReference>
<gene>
    <name evidence="1" type="ORF">ACFQ2F_06510</name>
</gene>
<dbReference type="Proteomes" id="UP001597102">
    <property type="component" value="Unassembled WGS sequence"/>
</dbReference>
<comment type="caution">
    <text evidence="1">The sequence shown here is derived from an EMBL/GenBank/DDBJ whole genome shotgun (WGS) entry which is preliminary data.</text>
</comment>
<reference evidence="2" key="1">
    <citation type="journal article" date="2019" name="Int. J. Syst. Evol. Microbiol.">
        <title>The Global Catalogue of Microorganisms (GCM) 10K type strain sequencing project: providing services to taxonomists for standard genome sequencing and annotation.</title>
        <authorList>
            <consortium name="The Broad Institute Genomics Platform"/>
            <consortium name="The Broad Institute Genome Sequencing Center for Infectious Disease"/>
            <person name="Wu L."/>
            <person name="Ma J."/>
        </authorList>
    </citation>
    <scope>NUCLEOTIDE SEQUENCE [LARGE SCALE GENOMIC DNA]</scope>
    <source>
        <strain evidence="2">CCUG 61697</strain>
    </source>
</reference>
<evidence type="ECO:0000313" key="2">
    <source>
        <dbReference type="Proteomes" id="UP001597102"/>
    </source>
</evidence>
<accession>A0ABW3JBE7</accession>
<proteinExistence type="predicted"/>
<dbReference type="RefSeq" id="WP_379087446.1">
    <property type="nucleotide sequence ID" value="NZ_JBHTJO010000001.1"/>
</dbReference>
<evidence type="ECO:0000313" key="1">
    <source>
        <dbReference type="EMBL" id="MFD0986747.1"/>
    </source>
</evidence>
<name>A0ABW3JBE7_9HYPH</name>